<dbReference type="AlphaFoldDB" id="A0A2H0W6Y1"/>
<comment type="caution">
    <text evidence="2">The sequence shown here is derived from an EMBL/GenBank/DDBJ whole genome shotgun (WGS) entry which is preliminary data.</text>
</comment>
<dbReference type="EMBL" id="PEZW01000009">
    <property type="protein sequence ID" value="PIS07846.1"/>
    <property type="molecule type" value="Genomic_DNA"/>
</dbReference>
<feature type="signal peptide" evidence="1">
    <location>
        <begin position="1"/>
        <end position="20"/>
    </location>
</feature>
<gene>
    <name evidence="2" type="ORF">COT78_01245</name>
</gene>
<evidence type="ECO:0000256" key="1">
    <source>
        <dbReference type="SAM" id="SignalP"/>
    </source>
</evidence>
<accession>A0A2H0W6Y1</accession>
<sequence>MRKISMWLVVSILTALASLALVGCGAGGAGGSNGYPTTGTKTLSITVRDGAGYTVGLRDRQGSVEGSRLLTSDNKTVVKLTLLSNSVETWRQLFVWKDSNGDGQVNADEAAIWRYTTGGINGDELWFVCPDSGDLAGYWVVTVVWYDANHDQQETVRENVDNMSALDFSALDQQ</sequence>
<evidence type="ECO:0000313" key="3">
    <source>
        <dbReference type="Proteomes" id="UP000231382"/>
    </source>
</evidence>
<proteinExistence type="predicted"/>
<protein>
    <recommendedName>
        <fullName evidence="4">EF-hand domain-containing protein</fullName>
    </recommendedName>
</protein>
<name>A0A2H0W6Y1_9BACT</name>
<feature type="chain" id="PRO_5013661850" description="EF-hand domain-containing protein" evidence="1">
    <location>
        <begin position="21"/>
        <end position="174"/>
    </location>
</feature>
<keyword evidence="1" id="KW-0732">Signal</keyword>
<evidence type="ECO:0008006" key="4">
    <source>
        <dbReference type="Google" id="ProtNLM"/>
    </source>
</evidence>
<reference evidence="3" key="1">
    <citation type="submission" date="2017-09" db="EMBL/GenBank/DDBJ databases">
        <title>Depth-based differentiation of microbial function through sediment-hosted aquifers and enrichment of novel symbionts in the deep terrestrial subsurface.</title>
        <authorList>
            <person name="Probst A.J."/>
            <person name="Ladd B."/>
            <person name="Jarett J.K."/>
            <person name="Geller-Mcgrath D.E."/>
            <person name="Sieber C.M.K."/>
            <person name="Emerson J.B."/>
            <person name="Anantharaman K."/>
            <person name="Thomas B.C."/>
            <person name="Malmstrom R."/>
            <person name="Stieglmeier M."/>
            <person name="Klingl A."/>
            <person name="Woyke T."/>
            <person name="Ryan C.M."/>
            <person name="Banfield J.F."/>
        </authorList>
    </citation>
    <scope>NUCLEOTIDE SEQUENCE [LARGE SCALE GENOMIC DNA]</scope>
</reference>
<organism evidence="2 3">
    <name type="scientific">Candidatus Berkelbacteria bacterium CG10_big_fil_rev_8_21_14_0_10_43_13</name>
    <dbReference type="NCBI Taxonomy" id="1974514"/>
    <lineage>
        <taxon>Bacteria</taxon>
        <taxon>Candidatus Berkelbacteria</taxon>
    </lineage>
</organism>
<evidence type="ECO:0000313" key="2">
    <source>
        <dbReference type="EMBL" id="PIS07846.1"/>
    </source>
</evidence>
<dbReference type="Proteomes" id="UP000231382">
    <property type="component" value="Unassembled WGS sequence"/>
</dbReference>
<dbReference type="PROSITE" id="PS51257">
    <property type="entry name" value="PROKAR_LIPOPROTEIN"/>
    <property type="match status" value="1"/>
</dbReference>